<dbReference type="Proteomes" id="UP000267223">
    <property type="component" value="Unassembled WGS sequence"/>
</dbReference>
<evidence type="ECO:0000313" key="2">
    <source>
        <dbReference type="Proteomes" id="UP000267223"/>
    </source>
</evidence>
<dbReference type="InterPro" id="IPR006439">
    <property type="entry name" value="HAD-SF_hydro_IA"/>
</dbReference>
<dbReference type="Gene3D" id="1.10.150.240">
    <property type="entry name" value="Putative phosphatase, domain 2"/>
    <property type="match status" value="1"/>
</dbReference>
<proteinExistence type="predicted"/>
<accession>A0A3M9NLS0</accession>
<dbReference type="AlphaFoldDB" id="A0A3M9NLS0"/>
<comment type="caution">
    <text evidence="1">The sequence shown here is derived from an EMBL/GenBank/DDBJ whole genome shotgun (WGS) entry which is preliminary data.</text>
</comment>
<evidence type="ECO:0000313" key="1">
    <source>
        <dbReference type="EMBL" id="RNI38740.1"/>
    </source>
</evidence>
<dbReference type="RefSeq" id="WP_123119303.1">
    <property type="nucleotide sequence ID" value="NZ_RJJR01000002.1"/>
</dbReference>
<dbReference type="InterPro" id="IPR023198">
    <property type="entry name" value="PGP-like_dom2"/>
</dbReference>
<dbReference type="NCBIfam" id="TIGR01509">
    <property type="entry name" value="HAD-SF-IA-v3"/>
    <property type="match status" value="1"/>
</dbReference>
<reference evidence="1 2" key="1">
    <citation type="submission" date="2018-11" db="EMBL/GenBank/DDBJ databases">
        <title>Draft genome sequence of Ferruginibacter sp. BO-59.</title>
        <authorList>
            <person name="Im W.T."/>
        </authorList>
    </citation>
    <scope>NUCLEOTIDE SEQUENCE [LARGE SCALE GENOMIC DNA]</scope>
    <source>
        <strain evidence="1 2">BO-59</strain>
    </source>
</reference>
<dbReference type="PANTHER" id="PTHR43611:SF3">
    <property type="entry name" value="FLAVIN MONONUCLEOTIDE HYDROLASE 1, CHLOROPLATIC"/>
    <property type="match status" value="1"/>
</dbReference>
<dbReference type="EMBL" id="RJJR01000002">
    <property type="protein sequence ID" value="RNI38740.1"/>
    <property type="molecule type" value="Genomic_DNA"/>
</dbReference>
<dbReference type="InterPro" id="IPR023214">
    <property type="entry name" value="HAD_sf"/>
</dbReference>
<dbReference type="PRINTS" id="PR00413">
    <property type="entry name" value="HADHALOGNASE"/>
</dbReference>
<name>A0A3M9NLS0_9BACT</name>
<dbReference type="OrthoDB" id="9797415at2"/>
<dbReference type="Gene3D" id="3.40.50.1000">
    <property type="entry name" value="HAD superfamily/HAD-like"/>
    <property type="match status" value="1"/>
</dbReference>
<keyword evidence="2" id="KW-1185">Reference proteome</keyword>
<dbReference type="InterPro" id="IPR036412">
    <property type="entry name" value="HAD-like_sf"/>
</dbReference>
<dbReference type="SFLD" id="SFLDS00003">
    <property type="entry name" value="Haloacid_Dehalogenase"/>
    <property type="match status" value="1"/>
</dbReference>
<dbReference type="Pfam" id="PF00702">
    <property type="entry name" value="Hydrolase"/>
    <property type="match status" value="1"/>
</dbReference>
<dbReference type="CDD" id="cd02603">
    <property type="entry name" value="HAD_sEH-N_like"/>
    <property type="match status" value="1"/>
</dbReference>
<dbReference type="SUPFAM" id="SSF56784">
    <property type="entry name" value="HAD-like"/>
    <property type="match status" value="1"/>
</dbReference>
<sequence length="204" mass="23567">MQKIENIIFDLGGVLFDIDYNLTRKAFEKLGVANFDEMYSQVAADKLFQKLETGKISEENFYKEFNLCTGLHLSEQEINKAWNAMLLSFREGSLSYLKTLTPRFGIFLLSNTNNIHRNCFYQIYHQKERSKSFEQLFDKAFYSFEIGLRKPDVDCYEWVINDLQIDAGTTLFIDDSINNIHGAGKAGLQTLLLTPEMRIETVGL</sequence>
<dbReference type="PANTHER" id="PTHR43611">
    <property type="entry name" value="ALPHA-D-GLUCOSE 1-PHOSPHATE PHOSPHATASE"/>
    <property type="match status" value="1"/>
</dbReference>
<protein>
    <submittedName>
        <fullName evidence="1">HAD family phosphatase</fullName>
    </submittedName>
</protein>
<dbReference type="SFLD" id="SFLDG01129">
    <property type="entry name" value="C1.5:_HAD__Beta-PGM__Phosphata"/>
    <property type="match status" value="1"/>
</dbReference>
<gene>
    <name evidence="1" type="ORF">EFY79_03500</name>
</gene>
<organism evidence="1 2">
    <name type="scientific">Hanamia caeni</name>
    <dbReference type="NCBI Taxonomy" id="2294116"/>
    <lineage>
        <taxon>Bacteria</taxon>
        <taxon>Pseudomonadati</taxon>
        <taxon>Bacteroidota</taxon>
        <taxon>Chitinophagia</taxon>
        <taxon>Chitinophagales</taxon>
        <taxon>Chitinophagaceae</taxon>
        <taxon>Hanamia</taxon>
    </lineage>
</organism>